<reference evidence="4" key="1">
    <citation type="submission" date="2019-08" db="EMBL/GenBank/DDBJ databases">
        <authorList>
            <person name="Kucharzyk K."/>
            <person name="Murdoch R.W."/>
            <person name="Higgins S."/>
            <person name="Loffler F."/>
        </authorList>
    </citation>
    <scope>NUCLEOTIDE SEQUENCE</scope>
</reference>
<feature type="transmembrane region" description="Helical" evidence="2">
    <location>
        <begin position="32"/>
        <end position="59"/>
    </location>
</feature>
<feature type="region of interest" description="Disordered" evidence="1">
    <location>
        <begin position="141"/>
        <end position="161"/>
    </location>
</feature>
<evidence type="ECO:0000256" key="1">
    <source>
        <dbReference type="SAM" id="MobiDB-lite"/>
    </source>
</evidence>
<comment type="caution">
    <text evidence="4">The sequence shown here is derived from an EMBL/GenBank/DDBJ whole genome shotgun (WGS) entry which is preliminary data.</text>
</comment>
<evidence type="ECO:0000256" key="2">
    <source>
        <dbReference type="SAM" id="Phobius"/>
    </source>
</evidence>
<name>A0A645B1V5_9ZZZZ</name>
<evidence type="ECO:0000259" key="3">
    <source>
        <dbReference type="Pfam" id="PF20794"/>
    </source>
</evidence>
<accession>A0A645B1V5</accession>
<sequence length="161" mass="18515">MMEHLPWESVEGPKYYAKELKPLKKWVKIGRWFMAGLLILGGLVTQYHVAAVFGLLYLLALMMVKTTAVTSRGVEIYYQMKITTHYDFLSWDEIRAVTREDRGHPDLVALYFANDIKSKRLFFTKSDAKKIMELAADRNPGIKVGDMSEKAKPDAKRKKKA</sequence>
<dbReference type="Pfam" id="PF20794">
    <property type="entry name" value="bPH_7"/>
    <property type="match status" value="1"/>
</dbReference>
<feature type="domain" description="Bacterial PH" evidence="3">
    <location>
        <begin position="14"/>
        <end position="147"/>
    </location>
</feature>
<dbReference type="AlphaFoldDB" id="A0A645B1V5"/>
<protein>
    <recommendedName>
        <fullName evidence="3">Bacterial PH domain-containing protein</fullName>
    </recommendedName>
</protein>
<keyword evidence="2" id="KW-1133">Transmembrane helix</keyword>
<dbReference type="EMBL" id="VSSQ01016116">
    <property type="protein sequence ID" value="MPM57153.1"/>
    <property type="molecule type" value="Genomic_DNA"/>
</dbReference>
<gene>
    <name evidence="4" type="ORF">SDC9_103974</name>
</gene>
<proteinExistence type="predicted"/>
<dbReference type="InterPro" id="IPR048871">
    <property type="entry name" value="PH_7_bact"/>
</dbReference>
<organism evidence="4">
    <name type="scientific">bioreactor metagenome</name>
    <dbReference type="NCBI Taxonomy" id="1076179"/>
    <lineage>
        <taxon>unclassified sequences</taxon>
        <taxon>metagenomes</taxon>
        <taxon>ecological metagenomes</taxon>
    </lineage>
</organism>
<keyword evidence="2" id="KW-0472">Membrane</keyword>
<keyword evidence="2" id="KW-0812">Transmembrane</keyword>
<evidence type="ECO:0000313" key="4">
    <source>
        <dbReference type="EMBL" id="MPM57153.1"/>
    </source>
</evidence>